<dbReference type="Pfam" id="PF01757">
    <property type="entry name" value="Acyl_transf_3"/>
    <property type="match status" value="1"/>
</dbReference>
<protein>
    <submittedName>
        <fullName evidence="3">Acyltransferase</fullName>
    </submittedName>
</protein>
<gene>
    <name evidence="3" type="ORF">OJ996_23055</name>
</gene>
<dbReference type="PANTHER" id="PTHR23028:SF53">
    <property type="entry name" value="ACYL_TRANSF_3 DOMAIN-CONTAINING PROTEIN"/>
    <property type="match status" value="1"/>
</dbReference>
<feature type="transmembrane region" description="Helical" evidence="1">
    <location>
        <begin position="124"/>
        <end position="153"/>
    </location>
</feature>
<keyword evidence="1" id="KW-0472">Membrane</keyword>
<dbReference type="InterPro" id="IPR002656">
    <property type="entry name" value="Acyl_transf_3_dom"/>
</dbReference>
<evidence type="ECO:0000256" key="1">
    <source>
        <dbReference type="SAM" id="Phobius"/>
    </source>
</evidence>
<dbReference type="RefSeq" id="WP_264516062.1">
    <property type="nucleotide sequence ID" value="NZ_JAPDDR010000016.1"/>
</dbReference>
<keyword evidence="1" id="KW-1133">Transmembrane helix</keyword>
<dbReference type="Proteomes" id="UP001165653">
    <property type="component" value="Unassembled WGS sequence"/>
</dbReference>
<evidence type="ECO:0000259" key="2">
    <source>
        <dbReference type="Pfam" id="PF01757"/>
    </source>
</evidence>
<keyword evidence="1" id="KW-0812">Transmembrane</keyword>
<dbReference type="PANTHER" id="PTHR23028">
    <property type="entry name" value="ACETYLTRANSFERASE"/>
    <property type="match status" value="1"/>
</dbReference>
<keyword evidence="4" id="KW-1185">Reference proteome</keyword>
<feature type="transmembrane region" description="Helical" evidence="1">
    <location>
        <begin position="85"/>
        <end position="104"/>
    </location>
</feature>
<dbReference type="EMBL" id="JAPDDR010000016">
    <property type="protein sequence ID" value="MCW1916485.1"/>
    <property type="molecule type" value="Genomic_DNA"/>
</dbReference>
<sequence length="175" mass="20251">MQRFNQIDILRAIAVLLVLGRHMSSCPPEVNMAVHKMTEAWIRGGWIGVDLFFVLSGFLVSGLLFREHDRSGRIDAKRFLIRRGFKIYPPFWLLILATVVLGALRGRGLEWEKIWAELLFVQNYFPGIWVHTWSLAVEEHFYLLLTFAFLLALRFRRDCPFSVIPVAFGVISVLC</sequence>
<reference evidence="3" key="1">
    <citation type="submission" date="2022-10" db="EMBL/GenBank/DDBJ databases">
        <title>Luteolibacter sp. GHJ8, whole genome shotgun sequencing project.</title>
        <authorList>
            <person name="Zhao G."/>
            <person name="Shen L."/>
        </authorList>
    </citation>
    <scope>NUCLEOTIDE SEQUENCE</scope>
    <source>
        <strain evidence="3">GHJ8</strain>
    </source>
</reference>
<dbReference type="InterPro" id="IPR050879">
    <property type="entry name" value="Acyltransferase_3"/>
</dbReference>
<evidence type="ECO:0000313" key="4">
    <source>
        <dbReference type="Proteomes" id="UP001165653"/>
    </source>
</evidence>
<organism evidence="3 4">
    <name type="scientific">Luteolibacter rhizosphaerae</name>
    <dbReference type="NCBI Taxonomy" id="2989719"/>
    <lineage>
        <taxon>Bacteria</taxon>
        <taxon>Pseudomonadati</taxon>
        <taxon>Verrucomicrobiota</taxon>
        <taxon>Verrucomicrobiia</taxon>
        <taxon>Verrucomicrobiales</taxon>
        <taxon>Verrucomicrobiaceae</taxon>
        <taxon>Luteolibacter</taxon>
    </lineage>
</organism>
<keyword evidence="3" id="KW-0012">Acyltransferase</keyword>
<dbReference type="GO" id="GO:0016746">
    <property type="term" value="F:acyltransferase activity"/>
    <property type="evidence" value="ECO:0007669"/>
    <property type="project" value="UniProtKB-KW"/>
</dbReference>
<keyword evidence="3" id="KW-0808">Transferase</keyword>
<proteinExistence type="predicted"/>
<name>A0ABT3G9K7_9BACT</name>
<evidence type="ECO:0000313" key="3">
    <source>
        <dbReference type="EMBL" id="MCW1916485.1"/>
    </source>
</evidence>
<accession>A0ABT3G9K7</accession>
<feature type="domain" description="Acyltransferase 3" evidence="2">
    <location>
        <begin position="5"/>
        <end position="164"/>
    </location>
</feature>
<comment type="caution">
    <text evidence="3">The sequence shown here is derived from an EMBL/GenBank/DDBJ whole genome shotgun (WGS) entry which is preliminary data.</text>
</comment>
<feature type="transmembrane region" description="Helical" evidence="1">
    <location>
        <begin position="40"/>
        <end position="65"/>
    </location>
</feature>